<dbReference type="RefSeq" id="XP_035319464.1">
    <property type="nucleotide sequence ID" value="XM_035464794.1"/>
</dbReference>
<feature type="signal peptide" evidence="7">
    <location>
        <begin position="1"/>
        <end position="23"/>
    </location>
</feature>
<dbReference type="Pfam" id="PF00728">
    <property type="entry name" value="Glyco_hydro_20"/>
    <property type="match status" value="1"/>
</dbReference>
<dbReference type="InterPro" id="IPR052764">
    <property type="entry name" value="GH20_Enzymes"/>
</dbReference>
<dbReference type="SUPFAM" id="SSF51445">
    <property type="entry name" value="(Trans)glycosidases"/>
    <property type="match status" value="1"/>
</dbReference>
<dbReference type="EC" id="3.2.1.52" evidence="3"/>
<dbReference type="Gene3D" id="3.20.20.80">
    <property type="entry name" value="Glycosidases"/>
    <property type="match status" value="1"/>
</dbReference>
<name>A0A9P5CZR8_9HYPO</name>
<keyword evidence="5" id="KW-0326">Glycosidase</keyword>
<dbReference type="AlphaFoldDB" id="A0A9P5CZR8"/>
<dbReference type="PRINTS" id="PR00738">
    <property type="entry name" value="GLHYDRLASE20"/>
</dbReference>
<feature type="domain" description="Glycoside hydrolase family 20 catalytic" evidence="8">
    <location>
        <begin position="175"/>
        <end position="336"/>
    </location>
</feature>
<feature type="active site" description="Proton donor" evidence="6">
    <location>
        <position position="334"/>
    </location>
</feature>
<evidence type="ECO:0000256" key="6">
    <source>
        <dbReference type="PIRSR" id="PIRSR625705-1"/>
    </source>
</evidence>
<dbReference type="InterPro" id="IPR015883">
    <property type="entry name" value="Glyco_hydro_20_cat"/>
</dbReference>
<dbReference type="CDD" id="cd06564">
    <property type="entry name" value="GH20_DspB_LnbB-like"/>
    <property type="match status" value="1"/>
</dbReference>
<evidence type="ECO:0000256" key="5">
    <source>
        <dbReference type="ARBA" id="ARBA00023295"/>
    </source>
</evidence>
<evidence type="ECO:0000256" key="4">
    <source>
        <dbReference type="ARBA" id="ARBA00022801"/>
    </source>
</evidence>
<dbReference type="GO" id="GO:0005975">
    <property type="term" value="P:carbohydrate metabolic process"/>
    <property type="evidence" value="ECO:0007669"/>
    <property type="project" value="InterPro"/>
</dbReference>
<evidence type="ECO:0000259" key="9">
    <source>
        <dbReference type="Pfam" id="PF02838"/>
    </source>
</evidence>
<evidence type="ECO:0000256" key="1">
    <source>
        <dbReference type="ARBA" id="ARBA00001231"/>
    </source>
</evidence>
<feature type="chain" id="PRO_5040470252" description="beta-N-acetylhexosaminidase" evidence="7">
    <location>
        <begin position="24"/>
        <end position="722"/>
    </location>
</feature>
<evidence type="ECO:0000313" key="11">
    <source>
        <dbReference type="Proteomes" id="UP000749293"/>
    </source>
</evidence>
<comment type="similarity">
    <text evidence="2">Belongs to the glycosyl hydrolase 20 family.</text>
</comment>
<dbReference type="GeneID" id="55969046"/>
<dbReference type="InterPro" id="IPR017853">
    <property type="entry name" value="GH"/>
</dbReference>
<feature type="domain" description="Beta-hexosaminidase bacterial type N-terminal" evidence="9">
    <location>
        <begin position="75"/>
        <end position="153"/>
    </location>
</feature>
<sequence>MRVSIQILVALLSSSRLSGLVNADLVGIPTVPFTNSQGDGFAISRLGSIIVDTAYASSKDEEGSTLIPPSLVEFATTFSEDLHDIFGIRIPVSTGHTHQENSIYLTIDREAEYLDARYEASSEGYTVTAGTDGIVISGASPLGAWWGTRTVLQQAILNDGVMPPGSGVDTPGWPTRGMMLDCGRQYYPPAFIMDMCSYMSFFKMNTFHMHLSDNLYANPNYTYDQLMELYARFRLYSPSPSVAGLVKYTNESYTRDEFEAMQRHCSMRGVTILPEIEAPGHALSIVQWKPQLGYDTDLSLLNITHPETMPTMKAIWEEFLPWMHSKVVSIGADEYTGPAEEYNMFVNEMDSFIGETSGKSIRIWGTFPPVYNSTYNNIDKNVSIQHWEYFEDNPYFDYIRNGYHVVNSNDDFYVVQKWSGSYPQTINQTKVFHGSPDGEKWYPYIFNQNNVSDNPFRNNSFVLGAIEAQWNDYGSNASVCSEAYYSWREGIPSLADKHWGGNLTWSDFADVFPKLHPSIPAQDLERAIPSRDSTILDYSFDKEHQADGAGQHIVRDASQNGYDATTTCRQDGSALSITPDCSLTTPWSSKGRNYTLSMTLKVDGLPHGTNTTIITGADSTLMLTPNITLYAGGNYFRLNSTIPRGQWVDLSLIGRGNQTFATVVTSKGGKLLSSEEFLTVMGINGDYHVWDIMAIEAPVKEVTGWTGQLARLSLSSLAEQVQ</sequence>
<dbReference type="InterPro" id="IPR025705">
    <property type="entry name" value="Beta_hexosaminidase_sua/sub"/>
</dbReference>
<gene>
    <name evidence="10" type="ORF">GMORB2_2816</name>
</gene>
<dbReference type="OrthoDB" id="428480at2759"/>
<evidence type="ECO:0000256" key="7">
    <source>
        <dbReference type="SAM" id="SignalP"/>
    </source>
</evidence>
<evidence type="ECO:0000259" key="8">
    <source>
        <dbReference type="Pfam" id="PF00728"/>
    </source>
</evidence>
<dbReference type="PANTHER" id="PTHR43678">
    <property type="entry name" value="PUTATIVE (AFU_ORTHOLOGUE AFUA_2G00640)-RELATED"/>
    <property type="match status" value="1"/>
</dbReference>
<reference evidence="10" key="1">
    <citation type="submission" date="2020-03" db="EMBL/GenBank/DDBJ databases">
        <title>Site-based positive gene gene selection in Geosmithia morbida across the United States reveals a broad range of putative effectors and factors for local host and environmental adapation.</title>
        <authorList>
            <person name="Onufrak A."/>
            <person name="Murdoch R.W."/>
            <person name="Gazis R."/>
            <person name="Huff M."/>
            <person name="Staton M."/>
            <person name="Klingeman W."/>
            <person name="Hadziabdic D."/>
        </authorList>
    </citation>
    <scope>NUCLEOTIDE SEQUENCE</scope>
    <source>
        <strain evidence="10">1262</strain>
    </source>
</reference>
<evidence type="ECO:0000313" key="10">
    <source>
        <dbReference type="EMBL" id="KAF4120812.1"/>
    </source>
</evidence>
<dbReference type="SUPFAM" id="SSF55545">
    <property type="entry name" value="beta-N-acetylhexosaminidase-like domain"/>
    <property type="match status" value="1"/>
</dbReference>
<comment type="catalytic activity">
    <reaction evidence="1">
        <text>Hydrolysis of terminal non-reducing N-acetyl-D-hexosamine residues in N-acetyl-beta-D-hexosaminides.</text>
        <dbReference type="EC" id="3.2.1.52"/>
    </reaction>
</comment>
<keyword evidence="4" id="KW-0378">Hydrolase</keyword>
<dbReference type="GO" id="GO:0004563">
    <property type="term" value="F:beta-N-acetylhexosaminidase activity"/>
    <property type="evidence" value="ECO:0007669"/>
    <property type="project" value="UniProtKB-EC"/>
</dbReference>
<evidence type="ECO:0000256" key="2">
    <source>
        <dbReference type="ARBA" id="ARBA00006285"/>
    </source>
</evidence>
<dbReference type="InterPro" id="IPR029018">
    <property type="entry name" value="Hex-like_dom2"/>
</dbReference>
<comment type="caution">
    <text evidence="10">The sequence shown here is derived from an EMBL/GenBank/DDBJ whole genome shotgun (WGS) entry which is preliminary data.</text>
</comment>
<keyword evidence="11" id="KW-1185">Reference proteome</keyword>
<protein>
    <recommendedName>
        <fullName evidence="3">beta-N-acetylhexosaminidase</fullName>
        <ecNumber evidence="3">3.2.1.52</ecNumber>
    </recommendedName>
</protein>
<dbReference type="Pfam" id="PF02838">
    <property type="entry name" value="Glyco_hydro_20b"/>
    <property type="match status" value="1"/>
</dbReference>
<dbReference type="InterPro" id="IPR015882">
    <property type="entry name" value="HEX_bac_N"/>
</dbReference>
<keyword evidence="7" id="KW-0732">Signal</keyword>
<proteinExistence type="inferred from homology"/>
<dbReference type="PANTHER" id="PTHR43678:SF1">
    <property type="entry name" value="BETA-N-ACETYLHEXOSAMINIDASE"/>
    <property type="match status" value="1"/>
</dbReference>
<dbReference type="Proteomes" id="UP000749293">
    <property type="component" value="Unassembled WGS sequence"/>
</dbReference>
<evidence type="ECO:0000256" key="3">
    <source>
        <dbReference type="ARBA" id="ARBA00012663"/>
    </source>
</evidence>
<accession>A0A9P5CZR8</accession>
<organism evidence="10 11">
    <name type="scientific">Geosmithia morbida</name>
    <dbReference type="NCBI Taxonomy" id="1094350"/>
    <lineage>
        <taxon>Eukaryota</taxon>
        <taxon>Fungi</taxon>
        <taxon>Dikarya</taxon>
        <taxon>Ascomycota</taxon>
        <taxon>Pezizomycotina</taxon>
        <taxon>Sordariomycetes</taxon>
        <taxon>Hypocreomycetidae</taxon>
        <taxon>Hypocreales</taxon>
        <taxon>Bionectriaceae</taxon>
        <taxon>Geosmithia</taxon>
    </lineage>
</organism>
<dbReference type="Gene3D" id="3.30.379.10">
    <property type="entry name" value="Chitobiase/beta-hexosaminidase domain 2-like"/>
    <property type="match status" value="1"/>
</dbReference>
<dbReference type="EMBL" id="JAANYQ010000015">
    <property type="protein sequence ID" value="KAF4120812.1"/>
    <property type="molecule type" value="Genomic_DNA"/>
</dbReference>